<sequence>MSMYISTNVSSLNAQRNLANSSKSLDTSYTRLASGLRINSAKDDAAGLQISNRMTSQINGLDQGNRNANDGISVAQTAEGALDEVTSMLQRIRTLAQQSANSTNSIEDRNSLQKEVDQLSGEIDRIAADTTFAGTKLLDGNYKGSFQVGANANQVITFDLNTNGSAGVGFNIAGIATKAGTSAIFVAGAGNIKVSGADDATGISNAQAVLGGVDKMIAAVDEKRAELGAVQNRLDSTIRNQANISENVSAARSRIRDADFATETANMTKQNILQQAASSILAQANQRPQSALSLLGR</sequence>
<keyword evidence="7" id="KW-0966">Cell projection</keyword>
<dbReference type="Gene3D" id="1.20.1330.10">
    <property type="entry name" value="f41 fragment of flagellin, N-terminal domain"/>
    <property type="match status" value="1"/>
</dbReference>
<dbReference type="Pfam" id="PF00669">
    <property type="entry name" value="Flagellin_N"/>
    <property type="match status" value="1"/>
</dbReference>
<accession>A0AAC9FNJ0</accession>
<comment type="similarity">
    <text evidence="1 4">Belongs to the bacterial flagellin family.</text>
</comment>
<keyword evidence="2 4" id="KW-0964">Secreted</keyword>
<evidence type="ECO:0000256" key="3">
    <source>
        <dbReference type="ARBA" id="ARBA00023143"/>
    </source>
</evidence>
<evidence type="ECO:0000256" key="4">
    <source>
        <dbReference type="RuleBase" id="RU362073"/>
    </source>
</evidence>
<dbReference type="RefSeq" id="WP_064339908.1">
    <property type="nucleotide sequence ID" value="NZ_CP014774.1"/>
</dbReference>
<comment type="subcellular location">
    <subcellularLocation>
        <location evidence="4">Secreted</location>
    </subcellularLocation>
    <subcellularLocation>
        <location evidence="4">Bacterial flagellum</location>
    </subcellularLocation>
</comment>
<gene>
    <name evidence="7" type="ORF">WM43_20455</name>
</gene>
<dbReference type="GO" id="GO:0009288">
    <property type="term" value="C:bacterial-type flagellum"/>
    <property type="evidence" value="ECO:0007669"/>
    <property type="project" value="UniProtKB-SubCell"/>
</dbReference>
<evidence type="ECO:0000259" key="5">
    <source>
        <dbReference type="Pfam" id="PF00669"/>
    </source>
</evidence>
<dbReference type="PANTHER" id="PTHR42792:SF2">
    <property type="entry name" value="FLAGELLIN"/>
    <property type="match status" value="1"/>
</dbReference>
<evidence type="ECO:0000256" key="1">
    <source>
        <dbReference type="ARBA" id="ARBA00005709"/>
    </source>
</evidence>
<dbReference type="Proteomes" id="UP000076809">
    <property type="component" value="Chromosome"/>
</dbReference>
<reference evidence="7 8" key="1">
    <citation type="journal article" date="2016" name="J. Clin. Microbiol.">
        <title>Detection and Whole-Genome Sequencing of Carbapenemase-Producing Aeromonas hydrophila Isolates from Routine Perirectal Surveillance Culture.</title>
        <authorList>
            <person name="Hughes H.Y."/>
            <person name="Conlan S.P."/>
            <person name="Lau A.F."/>
            <person name="Dekker J.P."/>
            <person name="Michelin A.V."/>
            <person name="Youn J.H."/>
            <person name="Henderson D.K."/>
            <person name="Frank K.M."/>
            <person name="Segre J.A."/>
            <person name="Palmore T.N."/>
        </authorList>
    </citation>
    <scope>NUCLEOTIDE SEQUENCE [LARGE SCALE GENOMIC DNA]</scope>
    <source>
        <strain evidence="7 8">AVNIH1</strain>
    </source>
</reference>
<evidence type="ECO:0000313" key="8">
    <source>
        <dbReference type="Proteomes" id="UP000076809"/>
    </source>
</evidence>
<name>A0AAC9FNJ0_AERVE</name>
<keyword evidence="7" id="KW-0969">Cilium</keyword>
<proteinExistence type="inferred from homology"/>
<dbReference type="AlphaFoldDB" id="A0AAC9FNJ0"/>
<organism evidence="7 8">
    <name type="scientific">Aeromonas veronii</name>
    <dbReference type="NCBI Taxonomy" id="654"/>
    <lineage>
        <taxon>Bacteria</taxon>
        <taxon>Pseudomonadati</taxon>
        <taxon>Pseudomonadota</taxon>
        <taxon>Gammaproteobacteria</taxon>
        <taxon>Aeromonadales</taxon>
        <taxon>Aeromonadaceae</taxon>
        <taxon>Aeromonas</taxon>
    </lineage>
</organism>
<keyword evidence="3 4" id="KW-0975">Bacterial flagellum</keyword>
<dbReference type="EMBL" id="CP014774">
    <property type="protein sequence ID" value="ANB54856.1"/>
    <property type="molecule type" value="Genomic_DNA"/>
</dbReference>
<comment type="function">
    <text evidence="4">Flagellin is the subunit protein which polymerizes to form the filaments of bacterial flagella.</text>
</comment>
<dbReference type="SUPFAM" id="SSF64518">
    <property type="entry name" value="Phase 1 flagellin"/>
    <property type="match status" value="1"/>
</dbReference>
<dbReference type="PANTHER" id="PTHR42792">
    <property type="entry name" value="FLAGELLIN"/>
    <property type="match status" value="1"/>
</dbReference>
<feature type="domain" description="Flagellin C-terminal" evidence="6">
    <location>
        <begin position="211"/>
        <end position="295"/>
    </location>
</feature>
<evidence type="ECO:0000259" key="6">
    <source>
        <dbReference type="Pfam" id="PF00700"/>
    </source>
</evidence>
<keyword evidence="7" id="KW-0282">Flagellum</keyword>
<dbReference type="InterPro" id="IPR001492">
    <property type="entry name" value="Flagellin"/>
</dbReference>
<dbReference type="InterPro" id="IPR046358">
    <property type="entry name" value="Flagellin_C"/>
</dbReference>
<dbReference type="PRINTS" id="PR00207">
    <property type="entry name" value="FLAGELLIN"/>
</dbReference>
<dbReference type="GO" id="GO:0005198">
    <property type="term" value="F:structural molecule activity"/>
    <property type="evidence" value="ECO:0007669"/>
    <property type="project" value="UniProtKB-UniRule"/>
</dbReference>
<feature type="domain" description="Flagellin N-terminal" evidence="5">
    <location>
        <begin position="5"/>
        <end position="142"/>
    </location>
</feature>
<dbReference type="InterPro" id="IPR001029">
    <property type="entry name" value="Flagellin_N"/>
</dbReference>
<protein>
    <recommendedName>
        <fullName evidence="4">Flagellin</fullName>
    </recommendedName>
</protein>
<evidence type="ECO:0000256" key="2">
    <source>
        <dbReference type="ARBA" id="ARBA00022525"/>
    </source>
</evidence>
<dbReference type="GO" id="GO:0005576">
    <property type="term" value="C:extracellular region"/>
    <property type="evidence" value="ECO:0007669"/>
    <property type="project" value="UniProtKB-SubCell"/>
</dbReference>
<dbReference type="Pfam" id="PF00700">
    <property type="entry name" value="Flagellin_C"/>
    <property type="match status" value="1"/>
</dbReference>
<evidence type="ECO:0000313" key="7">
    <source>
        <dbReference type="EMBL" id="ANB54856.1"/>
    </source>
</evidence>